<keyword evidence="3" id="KW-1185">Reference proteome</keyword>
<accession>E9G5R4</accession>
<organism evidence="2 3">
    <name type="scientific">Daphnia pulex</name>
    <name type="common">Water flea</name>
    <dbReference type="NCBI Taxonomy" id="6669"/>
    <lineage>
        <taxon>Eukaryota</taxon>
        <taxon>Metazoa</taxon>
        <taxon>Ecdysozoa</taxon>
        <taxon>Arthropoda</taxon>
        <taxon>Crustacea</taxon>
        <taxon>Branchiopoda</taxon>
        <taxon>Diplostraca</taxon>
        <taxon>Cladocera</taxon>
        <taxon>Anomopoda</taxon>
        <taxon>Daphniidae</taxon>
        <taxon>Daphnia</taxon>
    </lineage>
</organism>
<feature type="region of interest" description="Disordered" evidence="1">
    <location>
        <begin position="96"/>
        <end position="115"/>
    </location>
</feature>
<feature type="compositionally biased region" description="Basic residues" evidence="1">
    <location>
        <begin position="100"/>
        <end position="115"/>
    </location>
</feature>
<protein>
    <submittedName>
        <fullName evidence="2">Uncharacterized protein</fullName>
    </submittedName>
</protein>
<evidence type="ECO:0000313" key="3">
    <source>
        <dbReference type="Proteomes" id="UP000000305"/>
    </source>
</evidence>
<evidence type="ECO:0000256" key="1">
    <source>
        <dbReference type="SAM" id="MobiDB-lite"/>
    </source>
</evidence>
<dbReference type="KEGG" id="dpx:DAPPUDRAFT_238191"/>
<dbReference type="EMBL" id="GL732533">
    <property type="protein sequence ID" value="EFX85127.1"/>
    <property type="molecule type" value="Genomic_DNA"/>
</dbReference>
<name>E9G5R4_DAPPU</name>
<sequence>MPRRSATLNSAGRISSVSAGRLTTISAQQRNRLSVRISTTVATSSMRCHLPMTSAAAIHPPPAMSGVVQLEHHTAHPADSGIPTCEVPDRELRFSASRANRSRTASHRRRQDFLG</sequence>
<dbReference type="AlphaFoldDB" id="E9G5R4"/>
<dbReference type="HOGENOM" id="CLU_2111292_0_0_1"/>
<dbReference type="Proteomes" id="UP000000305">
    <property type="component" value="Unassembled WGS sequence"/>
</dbReference>
<dbReference type="InParanoid" id="E9G5R4"/>
<gene>
    <name evidence="2" type="ORF">DAPPUDRAFT_238191</name>
</gene>
<reference evidence="2 3" key="1">
    <citation type="journal article" date="2011" name="Science">
        <title>The ecoresponsive genome of Daphnia pulex.</title>
        <authorList>
            <person name="Colbourne J.K."/>
            <person name="Pfrender M.E."/>
            <person name="Gilbert D."/>
            <person name="Thomas W.K."/>
            <person name="Tucker A."/>
            <person name="Oakley T.H."/>
            <person name="Tokishita S."/>
            <person name="Aerts A."/>
            <person name="Arnold G.J."/>
            <person name="Basu M.K."/>
            <person name="Bauer D.J."/>
            <person name="Caceres C.E."/>
            <person name="Carmel L."/>
            <person name="Casola C."/>
            <person name="Choi J.H."/>
            <person name="Detter J.C."/>
            <person name="Dong Q."/>
            <person name="Dusheyko S."/>
            <person name="Eads B.D."/>
            <person name="Frohlich T."/>
            <person name="Geiler-Samerotte K.A."/>
            <person name="Gerlach D."/>
            <person name="Hatcher P."/>
            <person name="Jogdeo S."/>
            <person name="Krijgsveld J."/>
            <person name="Kriventseva E.V."/>
            <person name="Kultz D."/>
            <person name="Laforsch C."/>
            <person name="Lindquist E."/>
            <person name="Lopez J."/>
            <person name="Manak J.R."/>
            <person name="Muller J."/>
            <person name="Pangilinan J."/>
            <person name="Patwardhan R.P."/>
            <person name="Pitluck S."/>
            <person name="Pritham E.J."/>
            <person name="Rechtsteiner A."/>
            <person name="Rho M."/>
            <person name="Rogozin I.B."/>
            <person name="Sakarya O."/>
            <person name="Salamov A."/>
            <person name="Schaack S."/>
            <person name="Shapiro H."/>
            <person name="Shiga Y."/>
            <person name="Skalitzky C."/>
            <person name="Smith Z."/>
            <person name="Souvorov A."/>
            <person name="Sung W."/>
            <person name="Tang Z."/>
            <person name="Tsuchiya D."/>
            <person name="Tu H."/>
            <person name="Vos H."/>
            <person name="Wang M."/>
            <person name="Wolf Y.I."/>
            <person name="Yamagata H."/>
            <person name="Yamada T."/>
            <person name="Ye Y."/>
            <person name="Shaw J.R."/>
            <person name="Andrews J."/>
            <person name="Crease T.J."/>
            <person name="Tang H."/>
            <person name="Lucas S.M."/>
            <person name="Robertson H.M."/>
            <person name="Bork P."/>
            <person name="Koonin E.V."/>
            <person name="Zdobnov E.M."/>
            <person name="Grigoriev I.V."/>
            <person name="Lynch M."/>
            <person name="Boore J.L."/>
        </authorList>
    </citation>
    <scope>NUCLEOTIDE SEQUENCE [LARGE SCALE GENOMIC DNA]</scope>
</reference>
<proteinExistence type="predicted"/>
<evidence type="ECO:0000313" key="2">
    <source>
        <dbReference type="EMBL" id="EFX85127.1"/>
    </source>
</evidence>